<sequence length="210" mass="22189">MSSSPPPSSTKQQPLTMAADAKLLAEKARSTSQLIDNNLIPSNQQQSSSPSLSDPSSLASLTSLSAKLLQFNQHANTLGDCLTSASTSGVALVLATMLEKGLRRCDEAVGVIKGEVEGLVSSLPKGEGEKGPGENGSEGKAAKKEVDGRVTQEYEDLLIAYARLFIFGSQIVILNQKEQEEWMAKNDVDKIIDDADAAAEKVLAGKSILT</sequence>
<comment type="caution">
    <text evidence="2">The sequence shown here is derived from an EMBL/GenBank/DDBJ whole genome shotgun (WGS) entry which is preliminary data.</text>
</comment>
<dbReference type="EMBL" id="JAUTDP010000010">
    <property type="protein sequence ID" value="KAK3395769.1"/>
    <property type="molecule type" value="Genomic_DNA"/>
</dbReference>
<organism evidence="2 3">
    <name type="scientific">Sordaria brevicollis</name>
    <dbReference type="NCBI Taxonomy" id="83679"/>
    <lineage>
        <taxon>Eukaryota</taxon>
        <taxon>Fungi</taxon>
        <taxon>Dikarya</taxon>
        <taxon>Ascomycota</taxon>
        <taxon>Pezizomycotina</taxon>
        <taxon>Sordariomycetes</taxon>
        <taxon>Sordariomycetidae</taxon>
        <taxon>Sordariales</taxon>
        <taxon>Sordariaceae</taxon>
        <taxon>Sordaria</taxon>
    </lineage>
</organism>
<protein>
    <submittedName>
        <fullName evidence="2">Uncharacterized protein</fullName>
    </submittedName>
</protein>
<proteinExistence type="predicted"/>
<evidence type="ECO:0000313" key="2">
    <source>
        <dbReference type="EMBL" id="KAK3395769.1"/>
    </source>
</evidence>
<dbReference type="AlphaFoldDB" id="A0AAE0U9U3"/>
<dbReference type="Proteomes" id="UP001281003">
    <property type="component" value="Unassembled WGS sequence"/>
</dbReference>
<gene>
    <name evidence="2" type="ORF">B0T20DRAFT_395640</name>
</gene>
<feature type="region of interest" description="Disordered" evidence="1">
    <location>
        <begin position="122"/>
        <end position="145"/>
    </location>
</feature>
<name>A0AAE0U9U3_SORBR</name>
<evidence type="ECO:0000256" key="1">
    <source>
        <dbReference type="SAM" id="MobiDB-lite"/>
    </source>
</evidence>
<evidence type="ECO:0000313" key="3">
    <source>
        <dbReference type="Proteomes" id="UP001281003"/>
    </source>
</evidence>
<feature type="region of interest" description="Disordered" evidence="1">
    <location>
        <begin position="34"/>
        <end position="57"/>
    </location>
</feature>
<reference evidence="2" key="1">
    <citation type="journal article" date="2023" name="Mol. Phylogenet. Evol.">
        <title>Genome-scale phylogeny and comparative genomics of the fungal order Sordariales.</title>
        <authorList>
            <person name="Hensen N."/>
            <person name="Bonometti L."/>
            <person name="Westerberg I."/>
            <person name="Brannstrom I.O."/>
            <person name="Guillou S."/>
            <person name="Cros-Aarteil S."/>
            <person name="Calhoun S."/>
            <person name="Haridas S."/>
            <person name="Kuo A."/>
            <person name="Mondo S."/>
            <person name="Pangilinan J."/>
            <person name="Riley R."/>
            <person name="LaButti K."/>
            <person name="Andreopoulos B."/>
            <person name="Lipzen A."/>
            <person name="Chen C."/>
            <person name="Yan M."/>
            <person name="Daum C."/>
            <person name="Ng V."/>
            <person name="Clum A."/>
            <person name="Steindorff A."/>
            <person name="Ohm R.A."/>
            <person name="Martin F."/>
            <person name="Silar P."/>
            <person name="Natvig D.O."/>
            <person name="Lalanne C."/>
            <person name="Gautier V."/>
            <person name="Ament-Velasquez S.L."/>
            <person name="Kruys A."/>
            <person name="Hutchinson M.I."/>
            <person name="Powell A.J."/>
            <person name="Barry K."/>
            <person name="Miller A.N."/>
            <person name="Grigoriev I.V."/>
            <person name="Debuchy R."/>
            <person name="Gladieux P."/>
            <person name="Hiltunen Thoren M."/>
            <person name="Johannesson H."/>
        </authorList>
    </citation>
    <scope>NUCLEOTIDE SEQUENCE</scope>
    <source>
        <strain evidence="2">FGSC 1904</strain>
    </source>
</reference>
<accession>A0AAE0U9U3</accession>
<keyword evidence="3" id="KW-1185">Reference proteome</keyword>
<reference evidence="2" key="2">
    <citation type="submission" date="2023-07" db="EMBL/GenBank/DDBJ databases">
        <authorList>
            <consortium name="Lawrence Berkeley National Laboratory"/>
            <person name="Haridas S."/>
            <person name="Hensen N."/>
            <person name="Bonometti L."/>
            <person name="Westerberg I."/>
            <person name="Brannstrom I.O."/>
            <person name="Guillou S."/>
            <person name="Cros-Aarteil S."/>
            <person name="Calhoun S."/>
            <person name="Kuo A."/>
            <person name="Mondo S."/>
            <person name="Pangilinan J."/>
            <person name="Riley R."/>
            <person name="LaButti K."/>
            <person name="Andreopoulos B."/>
            <person name="Lipzen A."/>
            <person name="Chen C."/>
            <person name="Yanf M."/>
            <person name="Daum C."/>
            <person name="Ng V."/>
            <person name="Clum A."/>
            <person name="Steindorff A."/>
            <person name="Ohm R."/>
            <person name="Martin F."/>
            <person name="Silar P."/>
            <person name="Natvig D."/>
            <person name="Lalanne C."/>
            <person name="Gautier V."/>
            <person name="Ament-velasquez S.L."/>
            <person name="Kruys A."/>
            <person name="Hutchinson M.I."/>
            <person name="Powell A.J."/>
            <person name="Barry K."/>
            <person name="Miller A.N."/>
            <person name="Grigoriev I.V."/>
            <person name="Debuchy R."/>
            <person name="Gladieux P."/>
            <person name="Thoren M.H."/>
            <person name="Johannesson H."/>
        </authorList>
    </citation>
    <scope>NUCLEOTIDE SEQUENCE</scope>
    <source>
        <strain evidence="2">FGSC 1904</strain>
    </source>
</reference>
<feature type="compositionally biased region" description="Low complexity" evidence="1">
    <location>
        <begin position="37"/>
        <end position="57"/>
    </location>
</feature>